<feature type="chain" id="PRO_5002952838" description="Saposin B-type domain-containing protein" evidence="1">
    <location>
        <begin position="20"/>
        <end position="254"/>
    </location>
</feature>
<organism evidence="3">
    <name type="scientific">Perkinsus marinus (strain ATCC 50983 / TXsc)</name>
    <dbReference type="NCBI Taxonomy" id="423536"/>
    <lineage>
        <taxon>Eukaryota</taxon>
        <taxon>Sar</taxon>
        <taxon>Alveolata</taxon>
        <taxon>Perkinsozoa</taxon>
        <taxon>Perkinsea</taxon>
        <taxon>Perkinsida</taxon>
        <taxon>Perkinsidae</taxon>
        <taxon>Perkinsus</taxon>
    </lineage>
</organism>
<keyword evidence="3" id="KW-1185">Reference proteome</keyword>
<dbReference type="EMBL" id="GG676168">
    <property type="protein sequence ID" value="EER12455.1"/>
    <property type="molecule type" value="Genomic_DNA"/>
</dbReference>
<evidence type="ECO:0000313" key="2">
    <source>
        <dbReference type="EMBL" id="EER12455.1"/>
    </source>
</evidence>
<evidence type="ECO:0008006" key="4">
    <source>
        <dbReference type="Google" id="ProtNLM"/>
    </source>
</evidence>
<protein>
    <recommendedName>
        <fullName evidence="4">Saposin B-type domain-containing protein</fullName>
    </recommendedName>
</protein>
<dbReference type="AlphaFoldDB" id="C5KTA5"/>
<dbReference type="OrthoDB" id="442684at2759"/>
<dbReference type="Proteomes" id="UP000007800">
    <property type="component" value="Unassembled WGS sequence"/>
</dbReference>
<feature type="signal peptide" evidence="1">
    <location>
        <begin position="1"/>
        <end position="19"/>
    </location>
</feature>
<gene>
    <name evidence="2" type="ORF">Pmar_PMAR001252</name>
</gene>
<evidence type="ECO:0000256" key="1">
    <source>
        <dbReference type="SAM" id="SignalP"/>
    </source>
</evidence>
<evidence type="ECO:0000313" key="3">
    <source>
        <dbReference type="Proteomes" id="UP000007800"/>
    </source>
</evidence>
<dbReference type="GeneID" id="9057806"/>
<name>C5KTA5_PERM5</name>
<dbReference type="OMA" id="CIESEKC"/>
<keyword evidence="1" id="KW-0732">Signal</keyword>
<sequence length="254" mass="28963">MGHYMLLVTIAIAGVAVHGSEYPLAGIDVQAFVNSVKNEALESIKLTELPTLESEDIRGLQVSEKKHSPCEVCRKVNSHRLNKYFLSKIEESCRSRRHLPSGVQEFCRRFISRISRFDKELSGYLFQQVRVQQLAIAMCIGKEDCSPVEAFNPYFNPAQPDILTDVEGFCPTVSFEHYKKCVYAYSNTILTYSVKKVKAACWHVGRDHELHDFCEWFSADEAFGRGMVQALVPSYQHASFMCKQYSDHCRCRLG</sequence>
<reference evidence="2 3" key="1">
    <citation type="submission" date="2008-07" db="EMBL/GenBank/DDBJ databases">
        <authorList>
            <person name="El-Sayed N."/>
            <person name="Caler E."/>
            <person name="Inman J."/>
            <person name="Amedeo P."/>
            <person name="Hass B."/>
            <person name="Wortman J."/>
        </authorList>
    </citation>
    <scope>NUCLEOTIDE SEQUENCE [LARGE SCALE GENOMIC DNA]</scope>
    <source>
        <strain evidence="3">ATCC 50983 / TXsc</strain>
    </source>
</reference>
<dbReference type="RefSeq" id="XP_002780660.1">
    <property type="nucleotide sequence ID" value="XM_002780614.1"/>
</dbReference>
<proteinExistence type="predicted"/>
<dbReference type="InParanoid" id="C5KTA5"/>
<accession>C5KTA5</accession>